<dbReference type="PANTHER" id="PTHR47237">
    <property type="entry name" value="SLL0310 PROTEIN"/>
    <property type="match status" value="1"/>
</dbReference>
<protein>
    <submittedName>
        <fullName evidence="2">N-acetyltransferase GCN5</fullName>
    </submittedName>
</protein>
<keyword evidence="3" id="KW-1185">Reference proteome</keyword>
<dbReference type="SUPFAM" id="SSF55729">
    <property type="entry name" value="Acyl-CoA N-acyltransferases (Nat)"/>
    <property type="match status" value="1"/>
</dbReference>
<sequence>MATGIEAMVDLRRMTVEDLAAAHTLSSEQKWPHRIEDWEMLFGLGFGYVVERDGPEGQREVIGTAMAWLYGEDAATLGMVIVSPQAQGMGLGRRLMEAVLGDLGSRTVLLNATDEGAPLYRKLGFATIGPVFQHQGAAFAVPMAELIPDERVRPLGAKDMGTLHDLARRATGMDRDALLDALAPGAQGVVLTRSNEPVGFALFRRFGRGYVVGPTIAPDRGGAKALISHWLGSNSGMFCRLDIPEESGLGGWLDELGLPCVGRVVRMVRGPQPTIDPSVTTFSLTTQALG</sequence>
<dbReference type="AlphaFoldDB" id="A0A0J7XM04"/>
<dbReference type="InterPro" id="IPR000182">
    <property type="entry name" value="GNAT_dom"/>
</dbReference>
<dbReference type="GO" id="GO:0016747">
    <property type="term" value="F:acyltransferase activity, transferring groups other than amino-acyl groups"/>
    <property type="evidence" value="ECO:0007669"/>
    <property type="project" value="InterPro"/>
</dbReference>
<dbReference type="PATRIC" id="fig|1420583.3.peg.4257"/>
<dbReference type="Gene3D" id="3.40.630.30">
    <property type="match status" value="1"/>
</dbReference>
<dbReference type="InterPro" id="IPR041496">
    <property type="entry name" value="YitH/HolE_GNAT"/>
</dbReference>
<dbReference type="Pfam" id="PF18014">
    <property type="entry name" value="Acetyltransf_18"/>
    <property type="match status" value="1"/>
</dbReference>
<comment type="caution">
    <text evidence="2">The sequence shown here is derived from an EMBL/GenBank/DDBJ whole genome shotgun (WGS) entry which is preliminary data.</text>
</comment>
<accession>A0A0J7XM04</accession>
<dbReference type="STRING" id="1420583.V473_22220"/>
<evidence type="ECO:0000313" key="3">
    <source>
        <dbReference type="Proteomes" id="UP000052232"/>
    </source>
</evidence>
<feature type="domain" description="N-acetyltransferase" evidence="1">
    <location>
        <begin position="9"/>
        <end position="148"/>
    </location>
</feature>
<dbReference type="InterPro" id="IPR052729">
    <property type="entry name" value="Acyl/Acetyltrans_Enzymes"/>
</dbReference>
<proteinExistence type="predicted"/>
<evidence type="ECO:0000313" key="2">
    <source>
        <dbReference type="EMBL" id="KMS52123.1"/>
    </source>
</evidence>
<keyword evidence="2" id="KW-0808">Transferase</keyword>
<gene>
    <name evidence="2" type="ORF">V473_22220</name>
</gene>
<dbReference type="Proteomes" id="UP000052232">
    <property type="component" value="Unassembled WGS sequence"/>
</dbReference>
<dbReference type="EMBL" id="JACT01000007">
    <property type="protein sequence ID" value="KMS52123.1"/>
    <property type="molecule type" value="Genomic_DNA"/>
</dbReference>
<name>A0A0J7XM04_9SPHN</name>
<evidence type="ECO:0000259" key="1">
    <source>
        <dbReference type="PROSITE" id="PS51186"/>
    </source>
</evidence>
<dbReference type="CDD" id="cd04301">
    <property type="entry name" value="NAT_SF"/>
    <property type="match status" value="1"/>
</dbReference>
<dbReference type="RefSeq" id="WP_066609129.1">
    <property type="nucleotide sequence ID" value="NZ_KQ130438.1"/>
</dbReference>
<reference evidence="2 3" key="1">
    <citation type="journal article" date="2015" name="G3 (Bethesda)">
        <title>Insights into Ongoing Evolution of the Hexachlorocyclohexane Catabolic Pathway from Comparative Genomics of Ten Sphingomonadaceae Strains.</title>
        <authorList>
            <person name="Pearce S.L."/>
            <person name="Oakeshott J.G."/>
            <person name="Pandey G."/>
        </authorList>
    </citation>
    <scope>NUCLEOTIDE SEQUENCE [LARGE SCALE GENOMIC DNA]</scope>
    <source>
        <strain evidence="2 3">LL01</strain>
    </source>
</reference>
<dbReference type="PROSITE" id="PS51186">
    <property type="entry name" value="GNAT"/>
    <property type="match status" value="1"/>
</dbReference>
<dbReference type="Pfam" id="PF13508">
    <property type="entry name" value="Acetyltransf_7"/>
    <property type="match status" value="1"/>
</dbReference>
<dbReference type="InterPro" id="IPR016181">
    <property type="entry name" value="Acyl_CoA_acyltransferase"/>
</dbReference>
<dbReference type="Gene3D" id="3.40.630.90">
    <property type="match status" value="1"/>
</dbReference>
<dbReference type="PANTHER" id="PTHR47237:SF2">
    <property type="entry name" value="BLL4206 PROTEIN"/>
    <property type="match status" value="1"/>
</dbReference>
<organism evidence="2 3">
    <name type="scientific">Sphingobium cupriresistens LL01</name>
    <dbReference type="NCBI Taxonomy" id="1420583"/>
    <lineage>
        <taxon>Bacteria</taxon>
        <taxon>Pseudomonadati</taxon>
        <taxon>Pseudomonadota</taxon>
        <taxon>Alphaproteobacteria</taxon>
        <taxon>Sphingomonadales</taxon>
        <taxon>Sphingomonadaceae</taxon>
        <taxon>Sphingobium</taxon>
    </lineage>
</organism>